<feature type="non-terminal residue" evidence="1">
    <location>
        <position position="169"/>
    </location>
</feature>
<evidence type="ECO:0000313" key="2">
    <source>
        <dbReference type="Proteomes" id="UP000228934"/>
    </source>
</evidence>
<dbReference type="EMBL" id="KV925227">
    <property type="protein sequence ID" value="PIO37093.1"/>
    <property type="molecule type" value="Genomic_DNA"/>
</dbReference>
<reference evidence="2" key="1">
    <citation type="journal article" date="2017" name="Nat. Commun.">
        <title>The North American bullfrog draft genome provides insight into hormonal regulation of long noncoding RNA.</title>
        <authorList>
            <person name="Hammond S.A."/>
            <person name="Warren R.L."/>
            <person name="Vandervalk B.P."/>
            <person name="Kucuk E."/>
            <person name="Khan H."/>
            <person name="Gibb E.A."/>
            <person name="Pandoh P."/>
            <person name="Kirk H."/>
            <person name="Zhao Y."/>
            <person name="Jones M."/>
            <person name="Mungall A.J."/>
            <person name="Coope R."/>
            <person name="Pleasance S."/>
            <person name="Moore R.A."/>
            <person name="Holt R.A."/>
            <person name="Round J.M."/>
            <person name="Ohora S."/>
            <person name="Walle B.V."/>
            <person name="Veldhoen N."/>
            <person name="Helbing C.C."/>
            <person name="Birol I."/>
        </authorList>
    </citation>
    <scope>NUCLEOTIDE SEQUENCE [LARGE SCALE GENOMIC DNA]</scope>
</reference>
<gene>
    <name evidence="1" type="ORF">AB205_0101750</name>
</gene>
<dbReference type="OrthoDB" id="440385at2759"/>
<evidence type="ECO:0000313" key="1">
    <source>
        <dbReference type="EMBL" id="PIO37093.1"/>
    </source>
</evidence>
<name>A0A2G9SC78_AQUCT</name>
<organism evidence="1 2">
    <name type="scientific">Aquarana catesbeiana</name>
    <name type="common">American bullfrog</name>
    <name type="synonym">Rana catesbeiana</name>
    <dbReference type="NCBI Taxonomy" id="8400"/>
    <lineage>
        <taxon>Eukaryota</taxon>
        <taxon>Metazoa</taxon>
        <taxon>Chordata</taxon>
        <taxon>Craniata</taxon>
        <taxon>Vertebrata</taxon>
        <taxon>Euteleostomi</taxon>
        <taxon>Amphibia</taxon>
        <taxon>Batrachia</taxon>
        <taxon>Anura</taxon>
        <taxon>Neobatrachia</taxon>
        <taxon>Ranoidea</taxon>
        <taxon>Ranidae</taxon>
        <taxon>Aquarana</taxon>
    </lineage>
</organism>
<proteinExistence type="predicted"/>
<dbReference type="EMBL" id="KV925227">
    <property type="protein sequence ID" value="PIO37094.1"/>
    <property type="molecule type" value="Genomic_DNA"/>
</dbReference>
<keyword evidence="2" id="KW-1185">Reference proteome</keyword>
<dbReference type="AlphaFoldDB" id="A0A2G9SC78"/>
<accession>A0A2G9SC78</accession>
<dbReference type="Proteomes" id="UP000228934">
    <property type="component" value="Unassembled WGS sequence"/>
</dbReference>
<reference evidence="1" key="2">
    <citation type="submission" date="2017-08" db="EMBL/GenBank/DDBJ databases">
        <title>Assembly of the North American Bullfrog Genome.</title>
        <authorList>
            <person name="Warren R.L."/>
            <person name="Vandervalk B.P."/>
            <person name="Kucuk E."/>
            <person name="Birol I."/>
            <person name="Helbing C."/>
            <person name="Pandoh P."/>
            <person name="Behsaz B."/>
            <person name="Mohamadi H."/>
            <person name="Chu J."/>
            <person name="Jackman S."/>
            <person name="Hammond S.A."/>
            <person name="Veldhoen N."/>
            <person name="Kirk H."/>
            <person name="Zhao Y."/>
            <person name="Coope R."/>
            <person name="Pleasance S."/>
            <person name="Moore R."/>
            <person name="Holt R."/>
        </authorList>
    </citation>
    <scope>NUCLEOTIDE SEQUENCE</scope>
    <source>
        <strain evidence="1">Bruno</strain>
        <tissue evidence="1">Liver</tissue>
    </source>
</reference>
<protein>
    <submittedName>
        <fullName evidence="1">Uncharacterized protein</fullName>
    </submittedName>
</protein>
<dbReference type="EMBL" id="KV925227">
    <property type="protein sequence ID" value="PIO37095.1"/>
    <property type="molecule type" value="Genomic_DNA"/>
</dbReference>
<sequence length="169" mass="19401">MSNFENFNQDFYQTSYSIDDQSQGFNYNPSGGQPKQYYDYGQQGGFIPPDMMNQQQPYTGQIYQPTQTYTPTSTESVYGSSFDDEPPLLEGKIFGYYILYIAAVWSADILTVHVSLYFENDYVAVTHLYQIVFEEGSCNLIHSLHVWRDCGQYISSMCCLLMLFDLSAC</sequence>